<sequence length="128" mass="14023">MMVSRKVFCGATWPLRTGIFAAVVPALCETKFTQVAQRGCSFSCPSEKVRRGEFLKLGIRTADPSRFQPPAYSLQVKRDEGVCFCPPRGGGCQLIFPPALTQQFSHPALQPAPHKQTGRASMRASLEP</sequence>
<dbReference type="AlphaFoldDB" id="A0AAN8B3H3"/>
<comment type="caution">
    <text evidence="2">The sequence shown here is derived from an EMBL/GenBank/DDBJ whole genome shotgun (WGS) entry which is preliminary data.</text>
</comment>
<protein>
    <submittedName>
        <fullName evidence="2">Uncharacterized protein</fullName>
    </submittedName>
</protein>
<evidence type="ECO:0000313" key="2">
    <source>
        <dbReference type="EMBL" id="KAK5877244.1"/>
    </source>
</evidence>
<dbReference type="EMBL" id="JAULUE010002066">
    <property type="protein sequence ID" value="KAK5877244.1"/>
    <property type="molecule type" value="Genomic_DNA"/>
</dbReference>
<gene>
    <name evidence="2" type="ORF">CesoFtcFv8_024769</name>
</gene>
<organism evidence="2 3">
    <name type="scientific">Champsocephalus esox</name>
    <name type="common">pike icefish</name>
    <dbReference type="NCBI Taxonomy" id="159716"/>
    <lineage>
        <taxon>Eukaryota</taxon>
        <taxon>Metazoa</taxon>
        <taxon>Chordata</taxon>
        <taxon>Craniata</taxon>
        <taxon>Vertebrata</taxon>
        <taxon>Euteleostomi</taxon>
        <taxon>Actinopterygii</taxon>
        <taxon>Neopterygii</taxon>
        <taxon>Teleostei</taxon>
        <taxon>Neoteleostei</taxon>
        <taxon>Acanthomorphata</taxon>
        <taxon>Eupercaria</taxon>
        <taxon>Perciformes</taxon>
        <taxon>Notothenioidei</taxon>
        <taxon>Channichthyidae</taxon>
        <taxon>Champsocephalus</taxon>
    </lineage>
</organism>
<feature type="region of interest" description="Disordered" evidence="1">
    <location>
        <begin position="108"/>
        <end position="128"/>
    </location>
</feature>
<keyword evidence="3" id="KW-1185">Reference proteome</keyword>
<name>A0AAN8B3H3_9TELE</name>
<reference evidence="2 3" key="1">
    <citation type="journal article" date="2023" name="Mol. Biol. Evol.">
        <title>Genomics of Secondarily Temperate Adaptation in the Only Non-Antarctic Icefish.</title>
        <authorList>
            <person name="Rivera-Colon A.G."/>
            <person name="Rayamajhi N."/>
            <person name="Minhas B.F."/>
            <person name="Madrigal G."/>
            <person name="Bilyk K.T."/>
            <person name="Yoon V."/>
            <person name="Hune M."/>
            <person name="Gregory S."/>
            <person name="Cheng C.H.C."/>
            <person name="Catchen J.M."/>
        </authorList>
    </citation>
    <scope>NUCLEOTIDE SEQUENCE [LARGE SCALE GENOMIC DNA]</scope>
    <source>
        <strain evidence="2">JC2023a</strain>
    </source>
</reference>
<evidence type="ECO:0000313" key="3">
    <source>
        <dbReference type="Proteomes" id="UP001335648"/>
    </source>
</evidence>
<proteinExistence type="predicted"/>
<evidence type="ECO:0000256" key="1">
    <source>
        <dbReference type="SAM" id="MobiDB-lite"/>
    </source>
</evidence>
<accession>A0AAN8B3H3</accession>
<dbReference type="Proteomes" id="UP001335648">
    <property type="component" value="Unassembled WGS sequence"/>
</dbReference>